<organism evidence="6 7">
    <name type="scientific">Rubrobacter marinus</name>
    <dbReference type="NCBI Taxonomy" id="2653852"/>
    <lineage>
        <taxon>Bacteria</taxon>
        <taxon>Bacillati</taxon>
        <taxon>Actinomycetota</taxon>
        <taxon>Rubrobacteria</taxon>
        <taxon>Rubrobacterales</taxon>
        <taxon>Rubrobacteraceae</taxon>
        <taxon>Rubrobacter</taxon>
    </lineage>
</organism>
<keyword evidence="2 3" id="KW-0450">Lipoyl</keyword>
<dbReference type="NCBIfam" id="TIGR00527">
    <property type="entry name" value="gcvH"/>
    <property type="match status" value="1"/>
</dbReference>
<comment type="similarity">
    <text evidence="1 3">Belongs to the GcvH family.</text>
</comment>
<reference evidence="6 7" key="1">
    <citation type="submission" date="2019-10" db="EMBL/GenBank/DDBJ databases">
        <title>Rubrobacter sp nov SCSIO 52915 isolated from a deep-sea sediment in the South China Sea.</title>
        <authorList>
            <person name="Chen R.W."/>
        </authorList>
    </citation>
    <scope>NUCLEOTIDE SEQUENCE [LARGE SCALE GENOMIC DNA]</scope>
    <source>
        <strain evidence="6 7">SCSIO 52915</strain>
    </source>
</reference>
<dbReference type="AlphaFoldDB" id="A0A6G8Q2A0"/>
<proteinExistence type="inferred from homology"/>
<dbReference type="KEGG" id="rmar:GBA65_20845"/>
<dbReference type="GO" id="GO:0005829">
    <property type="term" value="C:cytosol"/>
    <property type="evidence" value="ECO:0007669"/>
    <property type="project" value="TreeGrafter"/>
</dbReference>
<dbReference type="InterPro" id="IPR017453">
    <property type="entry name" value="GCV_H_sub"/>
</dbReference>
<comment type="function">
    <text evidence="3">The glycine cleavage system catalyzes the degradation of glycine. The H protein shuttles the methylamine group of glycine from the P protein to the T protein.</text>
</comment>
<dbReference type="Gene3D" id="2.40.50.100">
    <property type="match status" value="1"/>
</dbReference>
<dbReference type="GO" id="GO:0019464">
    <property type="term" value="P:glycine decarboxylation via glycine cleavage system"/>
    <property type="evidence" value="ECO:0007669"/>
    <property type="project" value="UniProtKB-UniRule"/>
</dbReference>
<evidence type="ECO:0000313" key="6">
    <source>
        <dbReference type="EMBL" id="QIN80550.1"/>
    </source>
</evidence>
<dbReference type="InterPro" id="IPR011053">
    <property type="entry name" value="Single_hybrid_motif"/>
</dbReference>
<dbReference type="HAMAP" id="MF_00272">
    <property type="entry name" value="GcvH"/>
    <property type="match status" value="1"/>
</dbReference>
<dbReference type="InterPro" id="IPR000089">
    <property type="entry name" value="Biotin_lipoyl"/>
</dbReference>
<dbReference type="PROSITE" id="PS50968">
    <property type="entry name" value="BIOTINYL_LIPOYL"/>
    <property type="match status" value="1"/>
</dbReference>
<dbReference type="CDD" id="cd06848">
    <property type="entry name" value="GCS_H"/>
    <property type="match status" value="1"/>
</dbReference>
<evidence type="ECO:0000256" key="3">
    <source>
        <dbReference type="HAMAP-Rule" id="MF_00272"/>
    </source>
</evidence>
<dbReference type="Proteomes" id="UP000502706">
    <property type="component" value="Chromosome"/>
</dbReference>
<keyword evidence="7" id="KW-1185">Reference proteome</keyword>
<dbReference type="RefSeq" id="WP_166398219.1">
    <property type="nucleotide sequence ID" value="NZ_CP045121.1"/>
</dbReference>
<accession>A0A6G8Q2A0</accession>
<dbReference type="Pfam" id="PF01597">
    <property type="entry name" value="GCV_H"/>
    <property type="match status" value="1"/>
</dbReference>
<evidence type="ECO:0000256" key="2">
    <source>
        <dbReference type="ARBA" id="ARBA00022823"/>
    </source>
</evidence>
<dbReference type="InterPro" id="IPR003016">
    <property type="entry name" value="2-oxoA_DH_lipoyl-BS"/>
</dbReference>
<evidence type="ECO:0000259" key="5">
    <source>
        <dbReference type="PROSITE" id="PS50968"/>
    </source>
</evidence>
<protein>
    <recommendedName>
        <fullName evidence="3">Glycine cleavage system H protein</fullName>
    </recommendedName>
</protein>
<feature type="modified residue" description="N6-lipoyllysine" evidence="3 4">
    <location>
        <position position="63"/>
    </location>
</feature>
<dbReference type="GO" id="GO:0009249">
    <property type="term" value="P:protein lipoylation"/>
    <property type="evidence" value="ECO:0007669"/>
    <property type="project" value="TreeGrafter"/>
</dbReference>
<evidence type="ECO:0000313" key="7">
    <source>
        <dbReference type="Proteomes" id="UP000502706"/>
    </source>
</evidence>
<dbReference type="PANTHER" id="PTHR11715:SF3">
    <property type="entry name" value="GLYCINE CLEAVAGE SYSTEM H PROTEIN-RELATED"/>
    <property type="match status" value="1"/>
</dbReference>
<dbReference type="SUPFAM" id="SSF51230">
    <property type="entry name" value="Single hybrid motif"/>
    <property type="match status" value="1"/>
</dbReference>
<name>A0A6G8Q2A0_9ACTN</name>
<dbReference type="PROSITE" id="PS00189">
    <property type="entry name" value="LIPOYL"/>
    <property type="match status" value="1"/>
</dbReference>
<dbReference type="PANTHER" id="PTHR11715">
    <property type="entry name" value="GLYCINE CLEAVAGE SYSTEM H PROTEIN"/>
    <property type="match status" value="1"/>
</dbReference>
<feature type="domain" description="Lipoyl-binding" evidence="5">
    <location>
        <begin position="22"/>
        <end position="104"/>
    </location>
</feature>
<dbReference type="EMBL" id="CP045121">
    <property type="protein sequence ID" value="QIN80550.1"/>
    <property type="molecule type" value="Genomic_DNA"/>
</dbReference>
<comment type="cofactor">
    <cofactor evidence="3">
        <name>(R)-lipoate</name>
        <dbReference type="ChEBI" id="CHEBI:83088"/>
    </cofactor>
    <text evidence="3">Binds 1 lipoyl cofactor covalently.</text>
</comment>
<comment type="subunit">
    <text evidence="3">The glycine cleavage system is composed of four proteins: P, T, L and H.</text>
</comment>
<gene>
    <name evidence="3 6" type="primary">gcvH</name>
    <name evidence="6" type="ORF">GBA65_20845</name>
</gene>
<evidence type="ECO:0000256" key="1">
    <source>
        <dbReference type="ARBA" id="ARBA00009249"/>
    </source>
</evidence>
<dbReference type="InterPro" id="IPR033753">
    <property type="entry name" value="GCV_H/Fam206"/>
</dbReference>
<dbReference type="InterPro" id="IPR002930">
    <property type="entry name" value="GCV_H"/>
</dbReference>
<dbReference type="NCBIfam" id="NF002270">
    <property type="entry name" value="PRK01202.1"/>
    <property type="match status" value="1"/>
</dbReference>
<evidence type="ECO:0000256" key="4">
    <source>
        <dbReference type="PIRSR" id="PIRSR617453-50"/>
    </source>
</evidence>
<sequence>MSVPGELQYTKTHEWVRIEGETATVGITEHAQDELGDVVFVELPETGRTLDAGEAFGAVESVKAVSDLYAPLAGEVVEVNDALGDSPEKINEDPYGDGWILKLRVSGEGDLLSAEDYDKLLEDTD</sequence>
<dbReference type="GO" id="GO:0005960">
    <property type="term" value="C:glycine cleavage complex"/>
    <property type="evidence" value="ECO:0007669"/>
    <property type="project" value="InterPro"/>
</dbReference>